<dbReference type="GO" id="GO:0016787">
    <property type="term" value="F:hydrolase activity"/>
    <property type="evidence" value="ECO:0007669"/>
    <property type="project" value="UniProtKB-KW"/>
</dbReference>
<dbReference type="PANTHER" id="PTHR36183:SF2">
    <property type="entry name" value="BETA-GLUCURONIDASE C-TERMINAL DOMAIN-CONTAINING PROTEIN"/>
    <property type="match status" value="1"/>
</dbReference>
<feature type="coiled-coil region" evidence="1">
    <location>
        <begin position="99"/>
        <end position="126"/>
    </location>
</feature>
<evidence type="ECO:0000313" key="3">
    <source>
        <dbReference type="EMBL" id="EME82186.1"/>
    </source>
</evidence>
<dbReference type="eggNOG" id="ENOG502R0IR">
    <property type="taxonomic scope" value="Eukaryota"/>
</dbReference>
<evidence type="ECO:0000313" key="4">
    <source>
        <dbReference type="Proteomes" id="UP000016932"/>
    </source>
</evidence>
<dbReference type="GeneID" id="19338193"/>
<feature type="signal peptide" evidence="2">
    <location>
        <begin position="1"/>
        <end position="17"/>
    </location>
</feature>
<dbReference type="Gene3D" id="3.20.20.80">
    <property type="entry name" value="Glycosidases"/>
    <property type="match status" value="1"/>
</dbReference>
<accession>M3ACA0</accession>
<dbReference type="RefSeq" id="XP_007927605.1">
    <property type="nucleotide sequence ID" value="XM_007929414.1"/>
</dbReference>
<feature type="chain" id="PRO_5004031259" evidence="2">
    <location>
        <begin position="18"/>
        <end position="191"/>
    </location>
</feature>
<evidence type="ECO:0000256" key="1">
    <source>
        <dbReference type="SAM" id="Coils"/>
    </source>
</evidence>
<dbReference type="InterPro" id="IPR052974">
    <property type="entry name" value="GH79_Enzymes"/>
</dbReference>
<dbReference type="OrthoDB" id="2831684at2759"/>
<proteinExistence type="predicted"/>
<dbReference type="EMBL" id="KB446559">
    <property type="protein sequence ID" value="EME82186.1"/>
    <property type="molecule type" value="Genomic_DNA"/>
</dbReference>
<dbReference type="AlphaFoldDB" id="M3ACA0"/>
<organism evidence="3 4">
    <name type="scientific">Pseudocercospora fijiensis (strain CIRAD86)</name>
    <name type="common">Black leaf streak disease fungus</name>
    <name type="synonym">Mycosphaerella fijiensis</name>
    <dbReference type="NCBI Taxonomy" id="383855"/>
    <lineage>
        <taxon>Eukaryota</taxon>
        <taxon>Fungi</taxon>
        <taxon>Dikarya</taxon>
        <taxon>Ascomycota</taxon>
        <taxon>Pezizomycotina</taxon>
        <taxon>Dothideomycetes</taxon>
        <taxon>Dothideomycetidae</taxon>
        <taxon>Mycosphaerellales</taxon>
        <taxon>Mycosphaerellaceae</taxon>
        <taxon>Pseudocercospora</taxon>
    </lineage>
</organism>
<dbReference type="VEuPathDB" id="FungiDB:MYCFIDRAFT_215605"/>
<evidence type="ECO:0000256" key="2">
    <source>
        <dbReference type="SAM" id="SignalP"/>
    </source>
</evidence>
<reference evidence="3 4" key="1">
    <citation type="journal article" date="2012" name="PLoS Pathog.">
        <title>Diverse lifestyles and strategies of plant pathogenesis encoded in the genomes of eighteen Dothideomycetes fungi.</title>
        <authorList>
            <person name="Ohm R.A."/>
            <person name="Feau N."/>
            <person name="Henrissat B."/>
            <person name="Schoch C.L."/>
            <person name="Horwitz B.A."/>
            <person name="Barry K.W."/>
            <person name="Condon B.J."/>
            <person name="Copeland A.C."/>
            <person name="Dhillon B."/>
            <person name="Glaser F."/>
            <person name="Hesse C.N."/>
            <person name="Kosti I."/>
            <person name="LaButti K."/>
            <person name="Lindquist E.A."/>
            <person name="Lucas S."/>
            <person name="Salamov A.A."/>
            <person name="Bradshaw R.E."/>
            <person name="Ciuffetti L."/>
            <person name="Hamelin R.C."/>
            <person name="Kema G.H.J."/>
            <person name="Lawrence C."/>
            <person name="Scott J.A."/>
            <person name="Spatafora J.W."/>
            <person name="Turgeon B.G."/>
            <person name="de Wit P.J.G.M."/>
            <person name="Zhong S."/>
            <person name="Goodwin S.B."/>
            <person name="Grigoriev I.V."/>
        </authorList>
    </citation>
    <scope>NUCLEOTIDE SEQUENCE [LARGE SCALE GENOMIC DNA]</scope>
    <source>
        <strain evidence="3 4">CIRAD86</strain>
    </source>
</reference>
<keyword evidence="1" id="KW-0175">Coiled coil</keyword>
<keyword evidence="3" id="KW-0378">Hydrolase</keyword>
<dbReference type="KEGG" id="pfj:MYCFIDRAFT_215605"/>
<keyword evidence="2" id="KW-0732">Signal</keyword>
<keyword evidence="4" id="KW-1185">Reference proteome</keyword>
<dbReference type="Proteomes" id="UP000016932">
    <property type="component" value="Unassembled WGS sequence"/>
</dbReference>
<dbReference type="PANTHER" id="PTHR36183">
    <property type="entry name" value="BETA-GLUCURONIDASE"/>
    <property type="match status" value="1"/>
</dbReference>
<protein>
    <submittedName>
        <fullName evidence="3">Glycoside hydrolase family 79 protein</fullName>
    </submittedName>
</protein>
<sequence length="191" mass="20249">MLGQTALLGLAIGYAQAVSHTVPSSLPPNASLKLTKAPIGVSTMLGKLSTFDRDMAAVANRRNDSDVDCYVADPKDAPVSVRYGPSFITFADKYKGSVIFGLNRRLNQLENTISAAKNAVANISNLIAIQLANEANLFNSTDPINTNGGKWTASDDISSQTSWQSSVGTALSKTSIFSAGVYFSGKVYCRC</sequence>
<gene>
    <name evidence="3" type="ORF">MYCFIDRAFT_215605</name>
</gene>
<dbReference type="HOGENOM" id="CLU_1421977_0_0_1"/>
<name>M3ACA0_PSEFD</name>